<dbReference type="InterPro" id="IPR035992">
    <property type="entry name" value="Ricin_B-like_lectins"/>
</dbReference>
<name>B3SV73_EUOEU</name>
<dbReference type="PANTHER" id="PTHR31257:SF2">
    <property type="entry name" value="RICIN B-LIKE LECTIN EULS3"/>
    <property type="match status" value="1"/>
</dbReference>
<dbReference type="SUPFAM" id="SSF50370">
    <property type="entry name" value="Ricin B-like lectins"/>
    <property type="match status" value="1"/>
</dbReference>
<dbReference type="PANTHER" id="PTHR31257">
    <property type="entry name" value="RICIN B-LIKE LECTIN EULS3"/>
    <property type="match status" value="1"/>
</dbReference>
<dbReference type="AlphaFoldDB" id="B3SV73"/>
<proteinExistence type="evidence at transcript level"/>
<protein>
    <submittedName>
        <fullName evidence="2">Lectin 1</fullName>
    </submittedName>
    <submittedName>
        <fullName evidence="1">Lectin 6</fullName>
    </submittedName>
</protein>
<organism evidence="1">
    <name type="scientific">Euonymus europaeus</name>
    <name type="common">European spindle tree</name>
    <dbReference type="NCBI Taxonomy" id="123417"/>
    <lineage>
        <taxon>Eukaryota</taxon>
        <taxon>Viridiplantae</taxon>
        <taxon>Streptophyta</taxon>
        <taxon>Embryophyta</taxon>
        <taxon>Tracheophyta</taxon>
        <taxon>Spermatophyta</taxon>
        <taxon>Magnoliopsida</taxon>
        <taxon>eudicotyledons</taxon>
        <taxon>Gunneridae</taxon>
        <taxon>Pentapetalae</taxon>
        <taxon>rosids</taxon>
        <taxon>fabids</taxon>
        <taxon>Celastrales</taxon>
        <taxon>Celastraceae</taxon>
        <taxon>Euonymus</taxon>
    </lineage>
</organism>
<sequence length="158" mass="17509">MASTIIATGPTYRVYCRAAPNYNMTVGKGVAFLAPIDETNELQYWYKDDTYSYIKDEAGLPAFSLVNKATGLTLKHSNHHPVPVKLVTYNPNVVDESVLWSQADDRGDGYSAIRSLTNPASHLEAAPLNDWSYNGAIIMGGVWIDAYNQQWKIEPHTG</sequence>
<dbReference type="CDD" id="cd23431">
    <property type="entry name" value="beta-trefoil_Ricin_AtEULS3-like"/>
    <property type="match status" value="1"/>
</dbReference>
<dbReference type="EMBL" id="EF990655">
    <property type="protein sequence ID" value="ABW73992.1"/>
    <property type="molecule type" value="Genomic_DNA"/>
</dbReference>
<evidence type="ECO:0000313" key="1">
    <source>
        <dbReference type="EMBL" id="ABW73992.1"/>
    </source>
</evidence>
<reference evidence="1" key="1">
    <citation type="journal article" date="2008" name="Plant Physiol.">
        <title>The "old" Euonymus europaeus agglutinin represents a novel family of ubiquitous plant proteins.</title>
        <authorList>
            <person name="Fouquaert E."/>
            <person name="Peumans W.J."/>
            <person name="Smith D.F."/>
            <person name="Proost P."/>
            <person name="Savvides S.N."/>
            <person name="Van Damme E.J."/>
        </authorList>
    </citation>
    <scope>NUCLEOTIDE SEQUENCE</scope>
    <source>
        <strain evidence="2">EF113</strain>
    </source>
</reference>
<dbReference type="InterPro" id="IPR040249">
    <property type="entry name" value="Ricin_B-like_lectin_EULS3-like"/>
</dbReference>
<evidence type="ECO:0000313" key="2">
    <source>
        <dbReference type="EMBL" id="ABW73993.1"/>
    </source>
</evidence>
<gene>
    <name evidence="1" type="primary">LECEEA6</name>
    <name evidence="2" type="synonym">LECEEA1</name>
</gene>
<accession>B3SV73</accession>
<dbReference type="Gene3D" id="2.80.10.50">
    <property type="match status" value="1"/>
</dbReference>
<dbReference type="SMR" id="B3SV73"/>
<dbReference type="EMBL" id="EF990656">
    <property type="protein sequence ID" value="ABW73993.1"/>
    <property type="molecule type" value="mRNA"/>
</dbReference>